<dbReference type="AlphaFoldDB" id="A0A6S8BZ69"/>
<dbReference type="EMBL" id="HBIJ01009572">
    <property type="protein sequence ID" value="CAE0365987.1"/>
    <property type="molecule type" value="Transcribed_RNA"/>
</dbReference>
<evidence type="ECO:0000313" key="1">
    <source>
        <dbReference type="EMBL" id="CAE0365984.1"/>
    </source>
</evidence>
<dbReference type="EMBL" id="HBIJ01009570">
    <property type="protein sequence ID" value="CAE0365986.1"/>
    <property type="molecule type" value="Transcribed_RNA"/>
</dbReference>
<dbReference type="EMBL" id="HBIJ01009567">
    <property type="protein sequence ID" value="CAE0365985.1"/>
    <property type="molecule type" value="Transcribed_RNA"/>
</dbReference>
<evidence type="ECO:0000313" key="3">
    <source>
        <dbReference type="EMBL" id="CAE0365986.1"/>
    </source>
</evidence>
<proteinExistence type="predicted"/>
<organism evidence="4">
    <name type="scientific">Aureoumbra lagunensis</name>
    <dbReference type="NCBI Taxonomy" id="44058"/>
    <lineage>
        <taxon>Eukaryota</taxon>
        <taxon>Sar</taxon>
        <taxon>Stramenopiles</taxon>
        <taxon>Ochrophyta</taxon>
        <taxon>Pelagophyceae</taxon>
        <taxon>Pelagomonadales</taxon>
        <taxon>Aureoumbra</taxon>
    </lineage>
</organism>
<protein>
    <submittedName>
        <fullName evidence="4">Uncharacterized protein</fullName>
    </submittedName>
</protein>
<name>A0A6S8BZ69_9STRA</name>
<evidence type="ECO:0000313" key="2">
    <source>
        <dbReference type="EMBL" id="CAE0365985.1"/>
    </source>
</evidence>
<accession>A0A6S8BZ69</accession>
<sequence>MYGIITILIFSVPSKSIVFNVNGIEETKRLEAFDWSPNATFNNTAYLEGLVSLKLMTASTAANISNPNLLVWRNDCKANTKRKCNYHQSVLDRTLLWNNRKHLIRTKTWQHHVGYKLRGYEFARSMDVLTPRVIGCVQNITEGVNPFPDTRQAYVLKPVDGFASRGVSLVLQGRAPDYSMYANKTWIRGFFAEEVVRHYSRTTRLSEYKFFMFGGICGGILIISGNRTIRQCRAWINENFERVDRFGCTRMNVCGFQSIGKKKVKYLTKDRFPPCDDEFVSRLRPPFWDEMVNQARRLSSALGVFMRIDLFASTKGPVLGEFTPFPMHGGVACITRAHDVCMLDYAWDMIYEQELERRKLQGKDDPLAPIRSFLETVPDLCEESAKARAHSEIPASCAMHVDAFPAVPATLAGAIRQIACNKDNKTDPTRVRELWDSLFKLPYVEESVRVVKKTQRRHCDKPPLVNDTLCPKIPFAI</sequence>
<gene>
    <name evidence="1" type="ORF">ALAG00032_LOCUS6728</name>
    <name evidence="2" type="ORF">ALAG00032_LOCUS6729</name>
    <name evidence="3" type="ORF">ALAG00032_LOCUS6730</name>
    <name evidence="4" type="ORF">ALAG00032_LOCUS6731</name>
</gene>
<evidence type="ECO:0000313" key="4">
    <source>
        <dbReference type="EMBL" id="CAE0365987.1"/>
    </source>
</evidence>
<dbReference type="EMBL" id="HBIJ01009566">
    <property type="protein sequence ID" value="CAE0365984.1"/>
    <property type="molecule type" value="Transcribed_RNA"/>
</dbReference>
<dbReference type="SUPFAM" id="SSF56059">
    <property type="entry name" value="Glutathione synthetase ATP-binding domain-like"/>
    <property type="match status" value="1"/>
</dbReference>
<reference evidence="4" key="1">
    <citation type="submission" date="2021-01" db="EMBL/GenBank/DDBJ databases">
        <authorList>
            <person name="Corre E."/>
            <person name="Pelletier E."/>
            <person name="Niang G."/>
            <person name="Scheremetjew M."/>
            <person name="Finn R."/>
            <person name="Kale V."/>
            <person name="Holt S."/>
            <person name="Cochrane G."/>
            <person name="Meng A."/>
            <person name="Brown T."/>
            <person name="Cohen L."/>
        </authorList>
    </citation>
    <scope>NUCLEOTIDE SEQUENCE</scope>
    <source>
        <strain evidence="4">CCMP1510</strain>
    </source>
</reference>